<gene>
    <name evidence="3" type="primary">F22J12_60</name>
</gene>
<evidence type="ECO:0000259" key="2">
    <source>
        <dbReference type="Pfam" id="PF03732"/>
    </source>
</evidence>
<feature type="region of interest" description="Disordered" evidence="1">
    <location>
        <begin position="1"/>
        <end position="53"/>
    </location>
</feature>
<proteinExistence type="predicted"/>
<protein>
    <submittedName>
        <fullName evidence="3">Uncharacterized protein F22J12_60</fullName>
    </submittedName>
</protein>
<name>Q9FYC9_ARATH</name>
<feature type="domain" description="Retrotransposon gag" evidence="2">
    <location>
        <begin position="102"/>
        <end position="193"/>
    </location>
</feature>
<reference evidence="3" key="3">
    <citation type="submission" date="2000-08" db="EMBL/GenBank/DDBJ databases">
        <authorList>
            <person name="EU Arabidopsis sequencing project"/>
        </authorList>
    </citation>
    <scope>NUCLEOTIDE SEQUENCE</scope>
</reference>
<dbReference type="AlphaFoldDB" id="Q9FYC9"/>
<reference key="1">
    <citation type="journal article" date="2000" name="Nature">
        <title>Sequence and analysis of chromosome 3 of the plant Arabidopsis thaliana.</title>
        <authorList>
            <consortium name="European Union Chromosome 3 Arabidopsis Sequencing Consortium"/>
            <consortium name="Institute for Genomic Research"/>
            <consortium name="Kazusa DNA Research Institute"/>
            <person name="Salanoubat M."/>
            <person name="Lemcke K."/>
            <person name="Rieger M."/>
            <person name="Ansorge W."/>
            <person name="Unseld M."/>
            <person name="Fartmann B."/>
            <person name="Valle G."/>
            <person name="Blocker H."/>
            <person name="Perez-Alonso M."/>
            <person name="Obermaier B."/>
            <person name="Delseny M."/>
            <person name="Boutry M."/>
            <person name="Grivell L.A."/>
            <person name="Mache R."/>
            <person name="Puigdomenech P."/>
            <person name="De Simone V."/>
            <person name="Choisne N."/>
            <person name="Artiguenave F."/>
            <person name="Robert C."/>
            <person name="Brottier P."/>
            <person name="Wincker P."/>
            <person name="Cattolico L."/>
            <person name="Weissenbach J."/>
            <person name="Saurin W."/>
            <person name="Quetier F."/>
            <person name="Schafer M."/>
            <person name="Muller-Auer S."/>
            <person name="Gabel C."/>
            <person name="Fuchs M."/>
            <person name="Benes V."/>
            <person name="Wurmbach E."/>
            <person name="Drzonek H."/>
            <person name="Erfle H."/>
            <person name="Jordan N."/>
            <person name="Bangert S."/>
            <person name="Wiedelmann R."/>
            <person name="Kranz H."/>
            <person name="Voss H."/>
            <person name="Holland R."/>
            <person name="Brandt P."/>
            <person name="Nyakatura G."/>
            <person name="Vezzi A."/>
            <person name="D'Angelo M."/>
            <person name="Pallavicini A."/>
            <person name="Toppo S."/>
            <person name="Simionati B."/>
            <person name="Conrad A."/>
            <person name="Hornischer K."/>
            <person name="Kauer G."/>
            <person name="Lohnert T.H."/>
            <person name="Nordsiek G."/>
            <person name="Reichelt J."/>
            <person name="Scharfe M."/>
            <person name="Schon O."/>
            <person name="Bargues M."/>
            <person name="Terol J."/>
            <person name="Climent J."/>
            <person name="Navarro P."/>
            <person name="Collado C."/>
            <person name="Perez-Perez A."/>
            <person name="Ottenwalder B."/>
            <person name="Duchemin D."/>
            <person name="Cooke R."/>
            <person name="Laudie M."/>
            <person name="Berger-Llauro C."/>
            <person name="Purnelle B."/>
            <person name="Masuy D."/>
            <person name="de Haan M."/>
            <person name="Maarse A.C."/>
            <person name="Alcaraz J.P."/>
            <person name="Cottet A."/>
            <person name="Casacuberta E."/>
            <person name="Monfort A."/>
            <person name="Argiriou A."/>
            <person name="flores M."/>
            <person name="Liguori R."/>
            <person name="Vitale D."/>
            <person name="Mannhaupt G."/>
            <person name="Haase D."/>
            <person name="Schoof H."/>
            <person name="Rudd S."/>
            <person name="Zaccaria P."/>
            <person name="Mewes H.W."/>
            <person name="Mayer K.F."/>
            <person name="Kaul S."/>
            <person name="Town C.D."/>
            <person name="Koo H.L."/>
            <person name="Tallon L.J."/>
            <person name="Jenkins J."/>
            <person name="Rooney T."/>
            <person name="Rizzo M."/>
            <person name="Walts A."/>
            <person name="Utterback T."/>
            <person name="Fujii C.Y."/>
            <person name="Shea T.P."/>
            <person name="Creasy T.H."/>
            <person name="Haas B."/>
            <person name="Maiti R."/>
            <person name="Wu D."/>
            <person name="Peterson J."/>
            <person name="Van Aken S."/>
            <person name="Pai G."/>
            <person name="Militscher J."/>
            <person name="Sellers P."/>
            <person name="Gill J.E."/>
            <person name="Feldblyum T.V."/>
            <person name="Preuss D."/>
            <person name="Lin X."/>
            <person name="Nierman W.C."/>
            <person name="Salzberg S.L."/>
            <person name="White O."/>
            <person name="Venter J.C."/>
            <person name="Fraser C.M."/>
            <person name="Kaneko T."/>
            <person name="Nakamura Y."/>
            <person name="Sato S."/>
            <person name="Kato T."/>
            <person name="Asamizu E."/>
            <person name="Sasamoto S."/>
            <person name="Kimura T."/>
            <person name="Idesawa K."/>
            <person name="Kawashima K."/>
            <person name="Kishida Y."/>
            <person name="Kiyokawa C."/>
            <person name="Kohara M."/>
            <person name="Matsumoto M."/>
            <person name="Matsuno A."/>
            <person name="Muraki A."/>
            <person name="Nakayama S."/>
            <person name="Nakazaki N."/>
            <person name="Shinpo S."/>
            <person name="Takeuchi C."/>
            <person name="Wada T."/>
            <person name="Watanabe A."/>
            <person name="Yamada M."/>
            <person name="Yasuda M."/>
            <person name="Tabata S."/>
        </authorList>
    </citation>
    <scope>NUCLEOTIDE SEQUENCE [LARGE SCALE GENOMIC DNA]</scope>
    <source>
        <strain>cv. Columbia</strain>
    </source>
</reference>
<dbReference type="EMBL" id="AL391734">
    <property type="protein sequence ID" value="CAC05636.1"/>
    <property type="molecule type" value="Genomic_DNA"/>
</dbReference>
<evidence type="ECO:0000256" key="1">
    <source>
        <dbReference type="SAM" id="MobiDB-lite"/>
    </source>
</evidence>
<evidence type="ECO:0000313" key="3">
    <source>
        <dbReference type="EMBL" id="CAC05636.1"/>
    </source>
</evidence>
<accession>Q9FYC9</accession>
<dbReference type="Pfam" id="PF03732">
    <property type="entry name" value="Retrotrans_gag"/>
    <property type="match status" value="1"/>
</dbReference>
<organism evidence="3">
    <name type="scientific">Arabidopsis thaliana</name>
    <name type="common">Mouse-ear cress</name>
    <dbReference type="NCBI Taxonomy" id="3702"/>
    <lineage>
        <taxon>Eukaryota</taxon>
        <taxon>Viridiplantae</taxon>
        <taxon>Streptophyta</taxon>
        <taxon>Embryophyta</taxon>
        <taxon>Tracheophyta</taxon>
        <taxon>Spermatophyta</taxon>
        <taxon>Magnoliopsida</taxon>
        <taxon>eudicotyledons</taxon>
        <taxon>Gunneridae</taxon>
        <taxon>Pentapetalae</taxon>
        <taxon>rosids</taxon>
        <taxon>malvids</taxon>
        <taxon>Brassicales</taxon>
        <taxon>Brassicaceae</taxon>
        <taxon>Camelineae</taxon>
        <taxon>Arabidopsis</taxon>
    </lineage>
</organism>
<reference evidence="3" key="2">
    <citation type="submission" date="2000-08" db="EMBL/GenBank/DDBJ databases">
        <authorList>
            <person name="Bloecker H."/>
            <person name="Mewes H.W."/>
            <person name="Rudd S."/>
            <person name="Lemcke K."/>
            <person name="Mayer K.F.X."/>
            <person name="Quetier F."/>
            <person name="Salanoubat M."/>
        </authorList>
    </citation>
    <scope>NUCLEOTIDE SEQUENCE</scope>
</reference>
<feature type="compositionally biased region" description="Polar residues" evidence="1">
    <location>
        <begin position="32"/>
        <end position="46"/>
    </location>
</feature>
<dbReference type="InterPro" id="IPR005162">
    <property type="entry name" value="Retrotrans_gag_dom"/>
</dbReference>
<sequence>MGVETRAPVTTADDTVRTCNPSLSMAPHDRSSSMVLGSPESQSGCSDPNHDVRSDSQYHYRRLRRLGKVDFPRFNGDGIKDWLFQIEQFFLIDHTPEELKVDIASIHFDDIDATWHQSIVQSIMWRHVRHDWWNYKLLLQVRYNKHVDDSIAKLKLLQETEGIEVYHARFESICTRVKLDEDFLVSLYLTGLKTDTQVNIRMFQPQTIQQCFNLRRFNNVS</sequence>